<proteinExistence type="predicted"/>
<evidence type="ECO:0000313" key="2">
    <source>
        <dbReference type="EMBL" id="NEC85235.1"/>
    </source>
</evidence>
<dbReference type="PANTHER" id="PTHR34293:SF1">
    <property type="entry name" value="HTH-TYPE TRANSCRIPTIONAL REGULATOR TRMBL2"/>
    <property type="match status" value="1"/>
</dbReference>
<dbReference type="EMBL" id="JAAGLU010000003">
    <property type="protein sequence ID" value="NEC85235.1"/>
    <property type="molecule type" value="Genomic_DNA"/>
</dbReference>
<dbReference type="InterPro" id="IPR000792">
    <property type="entry name" value="Tscrpt_reg_LuxR_C"/>
</dbReference>
<dbReference type="InterPro" id="IPR016032">
    <property type="entry name" value="Sig_transdc_resp-reg_C-effctor"/>
</dbReference>
<accession>A0A6B3BKR8</accession>
<sequence>MTPNSPPPHPKHSEDELCSAGAELYERALRSGHVRGTDAAATPCLVDFGLLQPTVDDLDRLEPTSPVVALHQLLRGVADRIADERRREAQLTSVFEPFMRIGDASTSTDIPTIRVLHGVERINSAITLALADASSELLTIQPRTAHTGHHPERHAAALGRDQALLDRGGRIRTLYQHTLRHAPTVIARYEQLDGDAEARTLDEITDRLIIVDRAVAFIPDRTNQDVNAALEVRNPALVAYLVTVFQRLWQLAVPMYPQALQLPSLNGVTPRMRAIAALLVEGHTDAVIATRLGMNIRTARVHIAKLATTLGSDSRAQLGYLIGQSGILEQEQQPQGGQAEPLAPEG</sequence>
<name>A0A6B3BKR8_9ACTN</name>
<comment type="caution">
    <text evidence="2">The sequence shown here is derived from an EMBL/GenBank/DDBJ whole genome shotgun (WGS) entry which is preliminary data.</text>
</comment>
<dbReference type="InterPro" id="IPR036388">
    <property type="entry name" value="WH-like_DNA-bd_sf"/>
</dbReference>
<reference evidence="2" key="1">
    <citation type="submission" date="2020-01" db="EMBL/GenBank/DDBJ databases">
        <title>Insect and environment-associated Actinomycetes.</title>
        <authorList>
            <person name="Currrie C."/>
            <person name="Chevrette M."/>
            <person name="Carlson C."/>
            <person name="Stubbendieck R."/>
            <person name="Wendt-Pienkowski E."/>
        </authorList>
    </citation>
    <scope>NUCLEOTIDE SEQUENCE</scope>
    <source>
        <strain evidence="2">SID12501</strain>
    </source>
</reference>
<evidence type="ECO:0000259" key="1">
    <source>
        <dbReference type="SMART" id="SM00421"/>
    </source>
</evidence>
<dbReference type="RefSeq" id="WP_164312673.1">
    <property type="nucleotide sequence ID" value="NZ_JAAGLU010000003.1"/>
</dbReference>
<dbReference type="SUPFAM" id="SSF46894">
    <property type="entry name" value="C-terminal effector domain of the bipartite response regulators"/>
    <property type="match status" value="1"/>
</dbReference>
<dbReference type="GO" id="GO:0006355">
    <property type="term" value="P:regulation of DNA-templated transcription"/>
    <property type="evidence" value="ECO:0007669"/>
    <property type="project" value="InterPro"/>
</dbReference>
<dbReference type="PANTHER" id="PTHR34293">
    <property type="entry name" value="HTH-TYPE TRANSCRIPTIONAL REGULATOR TRMBL2"/>
    <property type="match status" value="1"/>
</dbReference>
<feature type="domain" description="HTH luxR-type" evidence="1">
    <location>
        <begin position="265"/>
        <end position="322"/>
    </location>
</feature>
<dbReference type="AlphaFoldDB" id="A0A6B3BKR8"/>
<dbReference type="InterPro" id="IPR051797">
    <property type="entry name" value="TrmB-like"/>
</dbReference>
<dbReference type="Gene3D" id="1.10.10.10">
    <property type="entry name" value="Winged helix-like DNA-binding domain superfamily/Winged helix DNA-binding domain"/>
    <property type="match status" value="1"/>
</dbReference>
<organism evidence="2">
    <name type="scientific">Streptomyces sp. SID12501</name>
    <dbReference type="NCBI Taxonomy" id="2706042"/>
    <lineage>
        <taxon>Bacteria</taxon>
        <taxon>Bacillati</taxon>
        <taxon>Actinomycetota</taxon>
        <taxon>Actinomycetes</taxon>
        <taxon>Kitasatosporales</taxon>
        <taxon>Streptomycetaceae</taxon>
        <taxon>Streptomyces</taxon>
    </lineage>
</organism>
<gene>
    <name evidence="2" type="ORF">G3I71_05035</name>
</gene>
<protein>
    <submittedName>
        <fullName evidence="2">Helix-turn-helix transcriptional regulator</fullName>
    </submittedName>
</protein>
<dbReference type="SMART" id="SM00421">
    <property type="entry name" value="HTH_LUXR"/>
    <property type="match status" value="1"/>
</dbReference>
<dbReference type="GO" id="GO:0003677">
    <property type="term" value="F:DNA binding"/>
    <property type="evidence" value="ECO:0007669"/>
    <property type="project" value="InterPro"/>
</dbReference>